<evidence type="ECO:0000313" key="2">
    <source>
        <dbReference type="EMBL" id="KAL0107992.1"/>
    </source>
</evidence>
<reference evidence="2 3" key="1">
    <citation type="submission" date="2023-03" db="EMBL/GenBank/DDBJ databases">
        <title>High recombination rates correlate with genetic variation in Cardiocondyla obscurior ants.</title>
        <authorList>
            <person name="Errbii M."/>
        </authorList>
    </citation>
    <scope>NUCLEOTIDE SEQUENCE [LARGE SCALE GENOMIC DNA]</scope>
    <source>
        <strain evidence="2">Alpha-2009</strain>
        <tissue evidence="2">Whole body</tissue>
    </source>
</reference>
<organism evidence="2 3">
    <name type="scientific">Cardiocondyla obscurior</name>
    <dbReference type="NCBI Taxonomy" id="286306"/>
    <lineage>
        <taxon>Eukaryota</taxon>
        <taxon>Metazoa</taxon>
        <taxon>Ecdysozoa</taxon>
        <taxon>Arthropoda</taxon>
        <taxon>Hexapoda</taxon>
        <taxon>Insecta</taxon>
        <taxon>Pterygota</taxon>
        <taxon>Neoptera</taxon>
        <taxon>Endopterygota</taxon>
        <taxon>Hymenoptera</taxon>
        <taxon>Apocrita</taxon>
        <taxon>Aculeata</taxon>
        <taxon>Formicoidea</taxon>
        <taxon>Formicidae</taxon>
        <taxon>Myrmicinae</taxon>
        <taxon>Cardiocondyla</taxon>
    </lineage>
</organism>
<name>A0AAW2F1F3_9HYME</name>
<protein>
    <submittedName>
        <fullName evidence="2">Uncharacterized protein</fullName>
    </submittedName>
</protein>
<dbReference type="AlphaFoldDB" id="A0AAW2F1F3"/>
<accession>A0AAW2F1F3</accession>
<dbReference type="Proteomes" id="UP001430953">
    <property type="component" value="Unassembled WGS sequence"/>
</dbReference>
<feature type="region of interest" description="Disordered" evidence="1">
    <location>
        <begin position="47"/>
        <end position="111"/>
    </location>
</feature>
<keyword evidence="3" id="KW-1185">Reference proteome</keyword>
<dbReference type="EMBL" id="JADYXP020000016">
    <property type="protein sequence ID" value="KAL0107992.1"/>
    <property type="molecule type" value="Genomic_DNA"/>
</dbReference>
<proteinExistence type="predicted"/>
<comment type="caution">
    <text evidence="2">The sequence shown here is derived from an EMBL/GenBank/DDBJ whole genome shotgun (WGS) entry which is preliminary data.</text>
</comment>
<gene>
    <name evidence="2" type="ORF">PUN28_014928</name>
</gene>
<evidence type="ECO:0000256" key="1">
    <source>
        <dbReference type="SAM" id="MobiDB-lite"/>
    </source>
</evidence>
<sequence length="111" mass="12832">MGAPRRPWNPACPAACFPAVARAQEDPVFLRSPCELSRPWARQNGTCGLPKDATASPINARFTNTKRGQFKCERKKEKKKRKKKKRKEKEKKVKRPNRKPEKRIVRKVHGN</sequence>
<feature type="compositionally biased region" description="Basic residues" evidence="1">
    <location>
        <begin position="76"/>
        <end position="97"/>
    </location>
</feature>
<evidence type="ECO:0000313" key="3">
    <source>
        <dbReference type="Proteomes" id="UP001430953"/>
    </source>
</evidence>